<protein>
    <recommendedName>
        <fullName evidence="3">RNase NYN domain-containing protein</fullName>
    </recommendedName>
</protein>
<sequence length="173" mass="18227">MATGPAPVLLVDALNVAYWCGAPPTLRLPLGLAIGLLGQGSCVGLIFDASAGYQLPASEHTVFTQLLQSPTLALQVPSGHSADRELLTQAKAMKAAVISRDRFRQHRRKFRSIVGSPTRSLSGGVMGDQIHVPQLGLSCPLPADIEQAWAAWRALGAKLEQQGALDSRGADPA</sequence>
<keyword evidence="2" id="KW-1185">Reference proteome</keyword>
<accession>A0A363UL08</accession>
<evidence type="ECO:0000313" key="1">
    <source>
        <dbReference type="EMBL" id="PWN56116.1"/>
    </source>
</evidence>
<proteinExistence type="predicted"/>
<evidence type="ECO:0000313" key="2">
    <source>
        <dbReference type="Proteomes" id="UP000251800"/>
    </source>
</evidence>
<comment type="caution">
    <text evidence="1">The sequence shown here is derived from an EMBL/GenBank/DDBJ whole genome shotgun (WGS) entry which is preliminary data.</text>
</comment>
<evidence type="ECO:0008006" key="3">
    <source>
        <dbReference type="Google" id="ProtNLM"/>
    </source>
</evidence>
<dbReference type="AlphaFoldDB" id="A0A363UL08"/>
<gene>
    <name evidence="1" type="ORF">DEH80_09930</name>
</gene>
<dbReference type="OrthoDB" id="7068477at2"/>
<reference evidence="1 2" key="1">
    <citation type="submission" date="2018-05" db="EMBL/GenBank/DDBJ databases">
        <title>Abyssibacter profundi OUC007T gen. nov., sp. nov, a marine bacterium isolated from seawater of the Mariana Trench.</title>
        <authorList>
            <person name="Zhou S."/>
        </authorList>
    </citation>
    <scope>NUCLEOTIDE SEQUENCE [LARGE SCALE GENOMIC DNA]</scope>
    <source>
        <strain evidence="1 2">OUC007</strain>
    </source>
</reference>
<dbReference type="Proteomes" id="UP000251800">
    <property type="component" value="Unassembled WGS sequence"/>
</dbReference>
<name>A0A363UL08_9GAMM</name>
<organism evidence="1 2">
    <name type="scientific">Abyssibacter profundi</name>
    <dbReference type="NCBI Taxonomy" id="2182787"/>
    <lineage>
        <taxon>Bacteria</taxon>
        <taxon>Pseudomonadati</taxon>
        <taxon>Pseudomonadota</taxon>
        <taxon>Gammaproteobacteria</taxon>
        <taxon>Chromatiales</taxon>
        <taxon>Oceanococcaceae</taxon>
        <taxon>Abyssibacter</taxon>
    </lineage>
</organism>
<dbReference type="EMBL" id="QEQK01000007">
    <property type="protein sequence ID" value="PWN56116.1"/>
    <property type="molecule type" value="Genomic_DNA"/>
</dbReference>
<dbReference type="RefSeq" id="WP_109720332.1">
    <property type="nucleotide sequence ID" value="NZ_QEQK01000007.1"/>
</dbReference>